<evidence type="ECO:0000259" key="2">
    <source>
        <dbReference type="Pfam" id="PF01398"/>
    </source>
</evidence>
<organism evidence="3 4">
    <name type="scientific">Candida verbasci</name>
    <dbReference type="NCBI Taxonomy" id="1227364"/>
    <lineage>
        <taxon>Eukaryota</taxon>
        <taxon>Fungi</taxon>
        <taxon>Dikarya</taxon>
        <taxon>Ascomycota</taxon>
        <taxon>Saccharomycotina</taxon>
        <taxon>Pichiomycetes</taxon>
        <taxon>Debaryomycetaceae</taxon>
        <taxon>Candida/Lodderomyces clade</taxon>
        <taxon>Candida</taxon>
    </lineage>
</organism>
<dbReference type="InterPro" id="IPR000555">
    <property type="entry name" value="JAMM/MPN+_dom"/>
</dbReference>
<protein>
    <recommendedName>
        <fullName evidence="2">JAB1/MPN/MOV34 metalloenzyme domain-containing protein</fullName>
    </recommendedName>
</protein>
<accession>A0A9W4TR83</accession>
<comment type="caution">
    <text evidence="3">The sequence shown here is derived from an EMBL/GenBank/DDBJ whole genome shotgun (WGS) entry which is preliminary data.</text>
</comment>
<dbReference type="GO" id="GO:0008237">
    <property type="term" value="F:metallopeptidase activity"/>
    <property type="evidence" value="ECO:0007669"/>
    <property type="project" value="InterPro"/>
</dbReference>
<comment type="similarity">
    <text evidence="1">Belongs to the peptidase M67A family. CSN6 subfamily.</text>
</comment>
<sequence length="263" mass="30563">MSIPLVSLNSIVLLNVSDVLSRNSQSNIGILLGRFDVDKFIIRNSFELLLNDNQSIDFDYLTKKLKQYSQTYPDDYIVGLYQIDIGKNYIDDLLQWLLNFQIQDNKELITVVFDKSLKGIEAYYQNRLIKSIIETSETESITTLTIDKHKNYATKNKKQESISITQHNETLSITLNKLYERITKILEYFENNQDLDFNTRIELDKLLVKLVNNFQFKQPINNESKLLKLQLTQLSLITEQLLVSERVKLQISKSITSGDLPNN</sequence>
<dbReference type="PANTHER" id="PTHR10540:SF8">
    <property type="entry name" value="COP9 SIGNALOSOME COMPLEX SUBUNIT 6"/>
    <property type="match status" value="1"/>
</dbReference>
<dbReference type="AlphaFoldDB" id="A0A9W4TR83"/>
<name>A0A9W4TR83_9ASCO</name>
<evidence type="ECO:0000313" key="4">
    <source>
        <dbReference type="Proteomes" id="UP001152885"/>
    </source>
</evidence>
<dbReference type="Gene3D" id="3.40.140.10">
    <property type="entry name" value="Cytidine Deaminase, domain 2"/>
    <property type="match status" value="1"/>
</dbReference>
<dbReference type="OrthoDB" id="1378at2759"/>
<reference evidence="3" key="1">
    <citation type="submission" date="2022-12" db="EMBL/GenBank/DDBJ databases">
        <authorList>
            <person name="Brejova B."/>
        </authorList>
    </citation>
    <scope>NUCLEOTIDE SEQUENCE</scope>
</reference>
<dbReference type="GO" id="GO:0008180">
    <property type="term" value="C:COP9 signalosome"/>
    <property type="evidence" value="ECO:0007669"/>
    <property type="project" value="TreeGrafter"/>
</dbReference>
<evidence type="ECO:0000313" key="3">
    <source>
        <dbReference type="EMBL" id="CAI5756771.1"/>
    </source>
</evidence>
<dbReference type="PANTHER" id="PTHR10540">
    <property type="entry name" value="EUKARYOTIC TRANSLATION INITIATION FACTOR 3 SUBUNIT F-RELATED"/>
    <property type="match status" value="1"/>
</dbReference>
<feature type="domain" description="JAB1/MPN/MOV34 metalloenzyme" evidence="2">
    <location>
        <begin position="6"/>
        <end position="82"/>
    </location>
</feature>
<dbReference type="Proteomes" id="UP001152885">
    <property type="component" value="Unassembled WGS sequence"/>
</dbReference>
<evidence type="ECO:0000256" key="1">
    <source>
        <dbReference type="ARBA" id="ARBA00010893"/>
    </source>
</evidence>
<dbReference type="EMBL" id="CANTUO010000001">
    <property type="protein sequence ID" value="CAI5756771.1"/>
    <property type="molecule type" value="Genomic_DNA"/>
</dbReference>
<dbReference type="Pfam" id="PF01398">
    <property type="entry name" value="JAB"/>
    <property type="match status" value="1"/>
</dbReference>
<proteinExistence type="inferred from homology"/>
<keyword evidence="4" id="KW-1185">Reference proteome</keyword>
<gene>
    <name evidence="3" type="ORF">CANVERA_P1290</name>
</gene>